<keyword evidence="3" id="KW-0203">Cytokinin biosynthesis</keyword>
<dbReference type="Proteomes" id="UP000541444">
    <property type="component" value="Unassembled WGS sequence"/>
</dbReference>
<keyword evidence="4" id="KW-0547">Nucleotide-binding</keyword>
<comment type="caution">
    <text evidence="6">The sequence shown here is derived from an EMBL/GenBank/DDBJ whole genome shotgun (WGS) entry which is preliminary data.</text>
</comment>
<dbReference type="GO" id="GO:0006400">
    <property type="term" value="P:tRNA modification"/>
    <property type="evidence" value="ECO:0007669"/>
    <property type="project" value="TreeGrafter"/>
</dbReference>
<dbReference type="PANTHER" id="PTHR11088:SF86">
    <property type="entry name" value="ADENYLATE ISOPENTENYLTRANSFERASE 4-RELATED"/>
    <property type="match status" value="1"/>
</dbReference>
<evidence type="ECO:0000256" key="5">
    <source>
        <dbReference type="ARBA" id="ARBA00022840"/>
    </source>
</evidence>
<keyword evidence="5" id="KW-0067">ATP-binding</keyword>
<evidence type="ECO:0000256" key="4">
    <source>
        <dbReference type="ARBA" id="ARBA00022741"/>
    </source>
</evidence>
<evidence type="ECO:0000256" key="3">
    <source>
        <dbReference type="ARBA" id="ARBA00022712"/>
    </source>
</evidence>
<evidence type="ECO:0000256" key="2">
    <source>
        <dbReference type="ARBA" id="ARBA00022679"/>
    </source>
</evidence>
<dbReference type="InterPro" id="IPR027417">
    <property type="entry name" value="P-loop_NTPase"/>
</dbReference>
<accession>A0A7J7MEI5</accession>
<evidence type="ECO:0008006" key="8">
    <source>
        <dbReference type="Google" id="ProtNLM"/>
    </source>
</evidence>
<gene>
    <name evidence="6" type="ORF">GIB67_003495</name>
</gene>
<dbReference type="EMBL" id="JACGCM010001564">
    <property type="protein sequence ID" value="KAF6153305.1"/>
    <property type="molecule type" value="Genomic_DNA"/>
</dbReference>
<dbReference type="InterPro" id="IPR039657">
    <property type="entry name" value="Dimethylallyltransferase"/>
</dbReference>
<keyword evidence="7" id="KW-1185">Reference proteome</keyword>
<dbReference type="GO" id="GO:0052381">
    <property type="term" value="F:tRNA dimethylallyltransferase activity"/>
    <property type="evidence" value="ECO:0007669"/>
    <property type="project" value="TreeGrafter"/>
</dbReference>
<organism evidence="6 7">
    <name type="scientific">Kingdonia uniflora</name>
    <dbReference type="NCBI Taxonomy" id="39325"/>
    <lineage>
        <taxon>Eukaryota</taxon>
        <taxon>Viridiplantae</taxon>
        <taxon>Streptophyta</taxon>
        <taxon>Embryophyta</taxon>
        <taxon>Tracheophyta</taxon>
        <taxon>Spermatophyta</taxon>
        <taxon>Magnoliopsida</taxon>
        <taxon>Ranunculales</taxon>
        <taxon>Circaeasteraceae</taxon>
        <taxon>Kingdonia</taxon>
    </lineage>
</organism>
<dbReference type="SUPFAM" id="SSF52540">
    <property type="entry name" value="P-loop containing nucleoside triphosphate hydrolases"/>
    <property type="match status" value="1"/>
</dbReference>
<comment type="similarity">
    <text evidence="1">Belongs to the IPP transferase family.</text>
</comment>
<dbReference type="GO" id="GO:0009691">
    <property type="term" value="P:cytokinin biosynthetic process"/>
    <property type="evidence" value="ECO:0007669"/>
    <property type="project" value="UniProtKB-KW"/>
</dbReference>
<keyword evidence="2" id="KW-0808">Transferase</keyword>
<reference evidence="6 7" key="1">
    <citation type="journal article" date="2020" name="IScience">
        <title>Genome Sequencing of the Endangered Kingdonia uniflora (Circaeasteraceae, Ranunculales) Reveals Potential Mechanisms of Evolutionary Specialization.</title>
        <authorList>
            <person name="Sun Y."/>
            <person name="Deng T."/>
            <person name="Zhang A."/>
            <person name="Moore M.J."/>
            <person name="Landis J.B."/>
            <person name="Lin N."/>
            <person name="Zhang H."/>
            <person name="Zhang X."/>
            <person name="Huang J."/>
            <person name="Zhang X."/>
            <person name="Sun H."/>
            <person name="Wang H."/>
        </authorList>
    </citation>
    <scope>NUCLEOTIDE SEQUENCE [LARGE SCALE GENOMIC DNA]</scope>
    <source>
        <strain evidence="6">TB1705</strain>
        <tissue evidence="6">Leaf</tissue>
    </source>
</reference>
<dbReference type="AlphaFoldDB" id="A0A7J7MEI5"/>
<dbReference type="Gene3D" id="3.40.50.300">
    <property type="entry name" value="P-loop containing nucleotide triphosphate hydrolases"/>
    <property type="match status" value="1"/>
</dbReference>
<protein>
    <recommendedName>
        <fullName evidence="8">Adenylate isopentenyltransferase</fullName>
    </recommendedName>
</protein>
<dbReference type="GO" id="GO:0005524">
    <property type="term" value="F:ATP binding"/>
    <property type="evidence" value="ECO:0007669"/>
    <property type="project" value="UniProtKB-KW"/>
</dbReference>
<name>A0A7J7MEI5_9MAGN</name>
<dbReference type="GO" id="GO:0005739">
    <property type="term" value="C:mitochondrion"/>
    <property type="evidence" value="ECO:0007669"/>
    <property type="project" value="TreeGrafter"/>
</dbReference>
<dbReference type="OrthoDB" id="775260at2759"/>
<evidence type="ECO:0000256" key="1">
    <source>
        <dbReference type="ARBA" id="ARBA00005842"/>
    </source>
</evidence>
<dbReference type="Gene3D" id="1.10.287.890">
    <property type="entry name" value="Crystal structure of tRNA isopentenylpyrophosphate transferase (bh2366) domain"/>
    <property type="match status" value="1"/>
</dbReference>
<dbReference type="PANTHER" id="PTHR11088">
    <property type="entry name" value="TRNA DIMETHYLALLYLTRANSFERASE"/>
    <property type="match status" value="1"/>
</dbReference>
<evidence type="ECO:0000313" key="6">
    <source>
        <dbReference type="EMBL" id="KAF6153305.1"/>
    </source>
</evidence>
<proteinExistence type="inferred from homology"/>
<evidence type="ECO:0000313" key="7">
    <source>
        <dbReference type="Proteomes" id="UP000541444"/>
    </source>
</evidence>
<dbReference type="Pfam" id="PF01715">
    <property type="entry name" value="IPPT"/>
    <property type="match status" value="2"/>
</dbReference>
<sequence length="321" mass="36917">MSPRASAQSELYMDLPPPQWSEKSEKMVVVMGATGVGKSNLSIKLATQFSPAEILNCDKMQVYRGLDITTNKVPIEEQLGVPHHFLDQFDHTRGELSPHDYRSLGRSTLEEILSRGTLPIVVGGSNSFIDALVSDQYIVDPYVYWLESVSPKLSYNCCFLWVDVSLPVLYEYLDMRLDEMLQRGMFSELCEFYKFKYDNKYNNKSDSYVGIEKSIGVPEFEEYFHRFPPSRQLKSLEEKNLREMHFKKAVRAAKNNTCKLAKEQVGKIKLLRSIGWDIRRLDATETIKAILASDYSSSAKMWEKDVFEPSVKIVNKFLELD</sequence>